<name>A0ABQ9X7G9_9EUKA</name>
<dbReference type="GO" id="GO:0005840">
    <property type="term" value="C:ribosome"/>
    <property type="evidence" value="ECO:0007669"/>
    <property type="project" value="UniProtKB-KW"/>
</dbReference>
<dbReference type="EMBL" id="JARBJD010000230">
    <property type="protein sequence ID" value="KAK2946345.1"/>
    <property type="molecule type" value="Genomic_DNA"/>
</dbReference>
<dbReference type="PRINTS" id="PR00972">
    <property type="entry name" value="RIBSOMALS12E"/>
</dbReference>
<reference evidence="6 7" key="1">
    <citation type="journal article" date="2022" name="bioRxiv">
        <title>Genomics of Preaxostyla Flagellates Illuminates Evolutionary Transitions and the Path Towards Mitochondrial Loss.</title>
        <authorList>
            <person name="Novak L.V.F."/>
            <person name="Treitli S.C."/>
            <person name="Pyrih J."/>
            <person name="Halakuc P."/>
            <person name="Pipaliya S.V."/>
            <person name="Vacek V."/>
            <person name="Brzon O."/>
            <person name="Soukal P."/>
            <person name="Eme L."/>
            <person name="Dacks J.B."/>
            <person name="Karnkowska A."/>
            <person name="Elias M."/>
            <person name="Hampl V."/>
        </authorList>
    </citation>
    <scope>NUCLEOTIDE SEQUENCE [LARGE SCALE GENOMIC DNA]</scope>
    <source>
        <strain evidence="6">NAU3</strain>
        <tissue evidence="6">Gut</tissue>
    </source>
</reference>
<organism evidence="6 7">
    <name type="scientific">Blattamonas nauphoetae</name>
    <dbReference type="NCBI Taxonomy" id="2049346"/>
    <lineage>
        <taxon>Eukaryota</taxon>
        <taxon>Metamonada</taxon>
        <taxon>Preaxostyla</taxon>
        <taxon>Oxymonadida</taxon>
        <taxon>Blattamonas</taxon>
    </lineage>
</organism>
<dbReference type="Proteomes" id="UP001281761">
    <property type="component" value="Unassembled WGS sequence"/>
</dbReference>
<accession>A0ABQ9X7G9</accession>
<dbReference type="InterPro" id="IPR000530">
    <property type="entry name" value="Ribosomal_eS12"/>
</dbReference>
<evidence type="ECO:0000256" key="3">
    <source>
        <dbReference type="ARBA" id="ARBA00023274"/>
    </source>
</evidence>
<evidence type="ECO:0000256" key="2">
    <source>
        <dbReference type="ARBA" id="ARBA00022980"/>
    </source>
</evidence>
<evidence type="ECO:0000259" key="5">
    <source>
        <dbReference type="Pfam" id="PF01248"/>
    </source>
</evidence>
<protein>
    <recommendedName>
        <fullName evidence="4">40S ribosomal protein S12</fullName>
    </recommendedName>
</protein>
<dbReference type="PANTHER" id="PTHR11843">
    <property type="entry name" value="40S RIBOSOMAL PROTEIN S12"/>
    <property type="match status" value="1"/>
</dbReference>
<evidence type="ECO:0000256" key="4">
    <source>
        <dbReference type="RuleBase" id="RU000670"/>
    </source>
</evidence>
<proteinExistence type="inferred from homology"/>
<evidence type="ECO:0000256" key="1">
    <source>
        <dbReference type="ARBA" id="ARBA00005824"/>
    </source>
</evidence>
<keyword evidence="3 4" id="KW-0687">Ribonucleoprotein</keyword>
<dbReference type="InterPro" id="IPR004038">
    <property type="entry name" value="Ribosomal_eL8/eL30/eS12/Gad45"/>
</dbReference>
<dbReference type="InterPro" id="IPR029064">
    <property type="entry name" value="Ribosomal_eL30-like_sf"/>
</dbReference>
<dbReference type="Gene3D" id="3.30.1330.30">
    <property type="match status" value="1"/>
</dbReference>
<dbReference type="SUPFAM" id="SSF55315">
    <property type="entry name" value="L30e-like"/>
    <property type="match status" value="1"/>
</dbReference>
<sequence>METEGVETPVVAVEEPIIKPLDLPTAVQRLLKSAIYAGKLYRGLREAAKLMDRGEASLVILAEDCDEPSYVKLVEALCKQRQVPLLHIEEKKDLGEWSGLCQFDKEGNARNVVGCSCVGIKEVGTDAEAYQFISDHMRKAAQ</sequence>
<evidence type="ECO:0000313" key="6">
    <source>
        <dbReference type="EMBL" id="KAK2946345.1"/>
    </source>
</evidence>
<comment type="caution">
    <text evidence="6">The sequence shown here is derived from an EMBL/GenBank/DDBJ whole genome shotgun (WGS) entry which is preliminary data.</text>
</comment>
<feature type="domain" description="Ribosomal protein eL8/eL30/eS12/Gadd45" evidence="5">
    <location>
        <begin position="26"/>
        <end position="118"/>
    </location>
</feature>
<keyword evidence="2 4" id="KW-0689">Ribosomal protein</keyword>
<keyword evidence="7" id="KW-1185">Reference proteome</keyword>
<dbReference type="Pfam" id="PF01248">
    <property type="entry name" value="Ribosomal_L7Ae"/>
    <property type="match status" value="1"/>
</dbReference>
<comment type="similarity">
    <text evidence="1 4">Belongs to the eukaryotic ribosomal protein eS12 family.</text>
</comment>
<gene>
    <name evidence="6" type="ORF">BLNAU_18706</name>
</gene>
<evidence type="ECO:0000313" key="7">
    <source>
        <dbReference type="Proteomes" id="UP001281761"/>
    </source>
</evidence>